<reference evidence="1" key="2">
    <citation type="submission" date="2020-11" db="EMBL/GenBank/DDBJ databases">
        <authorList>
            <person name="McCartney M.A."/>
            <person name="Auch B."/>
            <person name="Kono T."/>
            <person name="Mallez S."/>
            <person name="Becker A."/>
            <person name="Gohl D.M."/>
            <person name="Silverstein K.A.T."/>
            <person name="Koren S."/>
            <person name="Bechman K.B."/>
            <person name="Herman A."/>
            <person name="Abrahante J.E."/>
            <person name="Garbe J."/>
        </authorList>
    </citation>
    <scope>NUCLEOTIDE SEQUENCE</scope>
    <source>
        <strain evidence="1">Duluth1</strain>
        <tissue evidence="1">Whole animal</tissue>
    </source>
</reference>
<reference evidence="1" key="1">
    <citation type="journal article" date="2019" name="bioRxiv">
        <title>The Genome of the Zebra Mussel, Dreissena polymorpha: A Resource for Invasive Species Research.</title>
        <authorList>
            <person name="McCartney M.A."/>
            <person name="Auch B."/>
            <person name="Kono T."/>
            <person name="Mallez S."/>
            <person name="Zhang Y."/>
            <person name="Obille A."/>
            <person name="Becker A."/>
            <person name="Abrahante J.E."/>
            <person name="Garbe J."/>
            <person name="Badalamenti J.P."/>
            <person name="Herman A."/>
            <person name="Mangelson H."/>
            <person name="Liachko I."/>
            <person name="Sullivan S."/>
            <person name="Sone E.D."/>
            <person name="Koren S."/>
            <person name="Silverstein K.A.T."/>
            <person name="Beckman K.B."/>
            <person name="Gohl D.M."/>
        </authorList>
    </citation>
    <scope>NUCLEOTIDE SEQUENCE</scope>
    <source>
        <strain evidence="1">Duluth1</strain>
        <tissue evidence="1">Whole animal</tissue>
    </source>
</reference>
<dbReference type="Proteomes" id="UP000828390">
    <property type="component" value="Unassembled WGS sequence"/>
</dbReference>
<accession>A0A9D4G5X1</accession>
<sequence>MCLMGKDYGDVQLLIDLSHTFVNEERYLLQPTKTAALNIQYSERTTVAIQDICRFI</sequence>
<dbReference type="AlphaFoldDB" id="A0A9D4G5X1"/>
<evidence type="ECO:0000313" key="2">
    <source>
        <dbReference type="Proteomes" id="UP000828390"/>
    </source>
</evidence>
<organism evidence="1 2">
    <name type="scientific">Dreissena polymorpha</name>
    <name type="common">Zebra mussel</name>
    <name type="synonym">Mytilus polymorpha</name>
    <dbReference type="NCBI Taxonomy" id="45954"/>
    <lineage>
        <taxon>Eukaryota</taxon>
        <taxon>Metazoa</taxon>
        <taxon>Spiralia</taxon>
        <taxon>Lophotrochozoa</taxon>
        <taxon>Mollusca</taxon>
        <taxon>Bivalvia</taxon>
        <taxon>Autobranchia</taxon>
        <taxon>Heteroconchia</taxon>
        <taxon>Euheterodonta</taxon>
        <taxon>Imparidentia</taxon>
        <taxon>Neoheterodontei</taxon>
        <taxon>Myida</taxon>
        <taxon>Dreissenoidea</taxon>
        <taxon>Dreissenidae</taxon>
        <taxon>Dreissena</taxon>
    </lineage>
</organism>
<name>A0A9D4G5X1_DREPO</name>
<proteinExistence type="predicted"/>
<dbReference type="EMBL" id="JAIWYP010000006">
    <property type="protein sequence ID" value="KAH3809684.1"/>
    <property type="molecule type" value="Genomic_DNA"/>
</dbReference>
<protein>
    <submittedName>
        <fullName evidence="1">Uncharacterized protein</fullName>
    </submittedName>
</protein>
<comment type="caution">
    <text evidence="1">The sequence shown here is derived from an EMBL/GenBank/DDBJ whole genome shotgun (WGS) entry which is preliminary data.</text>
</comment>
<evidence type="ECO:0000313" key="1">
    <source>
        <dbReference type="EMBL" id="KAH3809684.1"/>
    </source>
</evidence>
<keyword evidence="2" id="KW-1185">Reference proteome</keyword>
<gene>
    <name evidence="1" type="ORF">DPMN_138060</name>
</gene>